<feature type="transmembrane region" description="Helical" evidence="2">
    <location>
        <begin position="12"/>
        <end position="30"/>
    </location>
</feature>
<feature type="compositionally biased region" description="Polar residues" evidence="1">
    <location>
        <begin position="127"/>
        <end position="136"/>
    </location>
</feature>
<protein>
    <recommendedName>
        <fullName evidence="5">Transmembrane protein</fullName>
    </recommendedName>
</protein>
<gene>
    <name evidence="3" type="ORF">F1559_000906</name>
</gene>
<evidence type="ECO:0008006" key="5">
    <source>
        <dbReference type="Google" id="ProtNLM"/>
    </source>
</evidence>
<evidence type="ECO:0000313" key="4">
    <source>
        <dbReference type="Proteomes" id="UP000530660"/>
    </source>
</evidence>
<accession>A0A7J7IG92</accession>
<organism evidence="3 4">
    <name type="scientific">Cyanidiococcus yangmingshanensis</name>
    <dbReference type="NCBI Taxonomy" id="2690220"/>
    <lineage>
        <taxon>Eukaryota</taxon>
        <taxon>Rhodophyta</taxon>
        <taxon>Bangiophyceae</taxon>
        <taxon>Cyanidiales</taxon>
        <taxon>Cyanidiaceae</taxon>
        <taxon>Cyanidiococcus</taxon>
    </lineage>
</organism>
<keyword evidence="4" id="KW-1185">Reference proteome</keyword>
<keyword evidence="2" id="KW-1133">Transmembrane helix</keyword>
<name>A0A7J7IG92_9RHOD</name>
<dbReference type="AlphaFoldDB" id="A0A7J7IG92"/>
<keyword evidence="2" id="KW-0812">Transmembrane</keyword>
<feature type="region of interest" description="Disordered" evidence="1">
    <location>
        <begin position="127"/>
        <end position="170"/>
    </location>
</feature>
<evidence type="ECO:0000256" key="1">
    <source>
        <dbReference type="SAM" id="MobiDB-lite"/>
    </source>
</evidence>
<feature type="transmembrane region" description="Helical" evidence="2">
    <location>
        <begin position="97"/>
        <end position="120"/>
    </location>
</feature>
<keyword evidence="2" id="KW-0472">Membrane</keyword>
<comment type="caution">
    <text evidence="3">The sequence shown here is derived from an EMBL/GenBank/DDBJ whole genome shotgun (WGS) entry which is preliminary data.</text>
</comment>
<evidence type="ECO:0000313" key="3">
    <source>
        <dbReference type="EMBL" id="KAF6002126.1"/>
    </source>
</evidence>
<evidence type="ECO:0000256" key="2">
    <source>
        <dbReference type="SAM" id="Phobius"/>
    </source>
</evidence>
<dbReference type="Proteomes" id="UP000530660">
    <property type="component" value="Unassembled WGS sequence"/>
</dbReference>
<dbReference type="EMBL" id="VWRR01000011">
    <property type="protein sequence ID" value="KAF6002126.1"/>
    <property type="molecule type" value="Genomic_DNA"/>
</dbReference>
<reference evidence="3 4" key="1">
    <citation type="journal article" date="2020" name="J. Phycol.">
        <title>Comparative genome analysis reveals Cyanidiococcus gen. nov., a new extremophilic red algal genus sister to Cyanidioschyzon (Cyanidioschyzonaceae, Rhodophyta).</title>
        <authorList>
            <person name="Liu S.-L."/>
            <person name="Chiang Y.-R."/>
            <person name="Yoon H.S."/>
            <person name="Fu H.-Y."/>
        </authorList>
    </citation>
    <scope>NUCLEOTIDE SEQUENCE [LARGE SCALE GENOMIC DNA]</scope>
    <source>
        <strain evidence="3 4">THAL066</strain>
    </source>
</reference>
<proteinExistence type="predicted"/>
<sequence>MEPFGLPYLRKYLVIFLVFVVLGNSVSLTGERAGAGHWLSGGEFIVAVAGSESADRESSAPEFPAALRLAPTPFGTPLTTPAPSSGEVVEIGVGTRAAIGVGVSVGVLIVGVCIGICIGVRRRLQRNRSGTVQSQRKPLDSPGWAKEHAANGGSANDVNLAHQAMEVPPA</sequence>